<dbReference type="KEGG" id="nwr:E3U44_07930"/>
<keyword evidence="3" id="KW-1185">Reference proteome</keyword>
<dbReference type="InterPro" id="IPR012337">
    <property type="entry name" value="RNaseH-like_sf"/>
</dbReference>
<dbReference type="RefSeq" id="WP_134357642.1">
    <property type="nucleotide sequence ID" value="NZ_CP038033.1"/>
</dbReference>
<dbReference type="EMBL" id="CP038033">
    <property type="protein sequence ID" value="QBQ54442.1"/>
    <property type="molecule type" value="Genomic_DNA"/>
</dbReference>
<evidence type="ECO:0000256" key="1">
    <source>
        <dbReference type="SAM" id="Phobius"/>
    </source>
</evidence>
<reference evidence="2 3" key="1">
    <citation type="submission" date="2019-03" db="EMBL/GenBank/DDBJ databases">
        <title>The genome sequence of Nitrosococcus wardiae strain D1FHST reveals the archetypal metabolic capacity of ammonia-oxidizing Gammaproteobacteria.</title>
        <authorList>
            <person name="Wang L."/>
            <person name="Lim C.K."/>
            <person name="Hanson T.E."/>
            <person name="Dang H."/>
            <person name="Klotz M.G."/>
        </authorList>
    </citation>
    <scope>NUCLEOTIDE SEQUENCE [LARGE SCALE GENOMIC DNA]</scope>
    <source>
        <strain evidence="2 3">D1FHS</strain>
    </source>
</reference>
<keyword evidence="1" id="KW-0812">Transmembrane</keyword>
<accession>A0A4P7C0S4</accession>
<keyword evidence="1" id="KW-0472">Membrane</keyword>
<proteinExistence type="predicted"/>
<dbReference type="OrthoDB" id="5568110at2"/>
<dbReference type="SUPFAM" id="SSF53098">
    <property type="entry name" value="Ribonuclease H-like"/>
    <property type="match status" value="1"/>
</dbReference>
<protein>
    <submittedName>
        <fullName evidence="2">IS701 family transposase</fullName>
    </submittedName>
</protein>
<name>A0A4P7C0S4_9GAMM</name>
<evidence type="ECO:0000313" key="3">
    <source>
        <dbReference type="Proteomes" id="UP000294325"/>
    </source>
</evidence>
<dbReference type="AlphaFoldDB" id="A0A4P7C0S4"/>
<gene>
    <name evidence="2" type="ORF">E3U44_07930</name>
</gene>
<organism evidence="2 3">
    <name type="scientific">Nitrosococcus wardiae</name>
    <dbReference type="NCBI Taxonomy" id="1814290"/>
    <lineage>
        <taxon>Bacteria</taxon>
        <taxon>Pseudomonadati</taxon>
        <taxon>Pseudomonadota</taxon>
        <taxon>Gammaproteobacteria</taxon>
        <taxon>Chromatiales</taxon>
        <taxon>Chromatiaceae</taxon>
        <taxon>Nitrosococcus</taxon>
    </lineage>
</organism>
<feature type="transmembrane region" description="Helical" evidence="1">
    <location>
        <begin position="220"/>
        <end position="243"/>
    </location>
</feature>
<sequence>MKNLKGGSESRFDDSRLDKPYAKKMGLVSRHWSGKHPAVVKGINLISLLWTEGDSHLPCDYRLYDKVHDALTKNDHFLALLQSARERGFEPEGVVFIAGMPSLANLKAIRGYGWIWLTQLKANRLVSQNYQGKVPVSRLALDEAGSIVHLKGYGLIKVFRGVTPDGDTPHWATHALQMTGLLRLSLAERVWTIEEYHRGIKQFSGLSVAKLGPPKPNAILLGWACARFCAWSAIIIANLSAFASVMRMTTWLKAEQSRYVV</sequence>
<evidence type="ECO:0000313" key="2">
    <source>
        <dbReference type="EMBL" id="QBQ54442.1"/>
    </source>
</evidence>
<dbReference type="Proteomes" id="UP000294325">
    <property type="component" value="Chromosome"/>
</dbReference>
<keyword evidence="1" id="KW-1133">Transmembrane helix</keyword>